<dbReference type="EMBL" id="CAAALY010060190">
    <property type="protein sequence ID" value="VEL23135.1"/>
    <property type="molecule type" value="Genomic_DNA"/>
</dbReference>
<dbReference type="Proteomes" id="UP000784294">
    <property type="component" value="Unassembled WGS sequence"/>
</dbReference>
<proteinExistence type="predicted"/>
<keyword evidence="2" id="KW-1185">Reference proteome</keyword>
<gene>
    <name evidence="1" type="ORF">PXEA_LOCUS16575</name>
</gene>
<dbReference type="AlphaFoldDB" id="A0A3S5AGC2"/>
<reference evidence="1" key="1">
    <citation type="submission" date="2018-11" db="EMBL/GenBank/DDBJ databases">
        <authorList>
            <consortium name="Pathogen Informatics"/>
        </authorList>
    </citation>
    <scope>NUCLEOTIDE SEQUENCE</scope>
</reference>
<name>A0A3S5AGC2_9PLAT</name>
<organism evidence="1 2">
    <name type="scientific">Protopolystoma xenopodis</name>
    <dbReference type="NCBI Taxonomy" id="117903"/>
    <lineage>
        <taxon>Eukaryota</taxon>
        <taxon>Metazoa</taxon>
        <taxon>Spiralia</taxon>
        <taxon>Lophotrochozoa</taxon>
        <taxon>Platyhelminthes</taxon>
        <taxon>Monogenea</taxon>
        <taxon>Polyopisthocotylea</taxon>
        <taxon>Polystomatidea</taxon>
        <taxon>Polystomatidae</taxon>
        <taxon>Protopolystoma</taxon>
    </lineage>
</organism>
<evidence type="ECO:0000313" key="2">
    <source>
        <dbReference type="Proteomes" id="UP000784294"/>
    </source>
</evidence>
<accession>A0A3S5AGC2</accession>
<comment type="caution">
    <text evidence="1">The sequence shown here is derived from an EMBL/GenBank/DDBJ whole genome shotgun (WGS) entry which is preliminary data.</text>
</comment>
<protein>
    <submittedName>
        <fullName evidence="1">Uncharacterized protein</fullName>
    </submittedName>
</protein>
<evidence type="ECO:0000313" key="1">
    <source>
        <dbReference type="EMBL" id="VEL23135.1"/>
    </source>
</evidence>
<sequence length="79" mass="8893">MLAKRLGMYKVHGPTLEIFMYTLYSEEGSFLQVALTIGPSSESKVKQLPSQMMLVPGSGNIDQKVFWMRAKRVVTIGNR</sequence>